<dbReference type="AlphaFoldDB" id="A0A840SF62"/>
<dbReference type="InterPro" id="IPR051781">
    <property type="entry name" value="Metallo-dep_Hydrolase"/>
</dbReference>
<dbReference type="GO" id="GO:0019700">
    <property type="term" value="P:organic phosphonate catabolic process"/>
    <property type="evidence" value="ECO:0007669"/>
    <property type="project" value="InterPro"/>
</dbReference>
<dbReference type="InterPro" id="IPR012696">
    <property type="entry name" value="PhnM"/>
</dbReference>
<dbReference type="PANTHER" id="PTHR43135">
    <property type="entry name" value="ALPHA-D-RIBOSE 1-METHYLPHOSPHONATE 5-TRIPHOSPHATE DIPHOSPHATASE"/>
    <property type="match status" value="1"/>
</dbReference>
<dbReference type="PIRSF" id="PIRSF038971">
    <property type="entry name" value="PhnM"/>
    <property type="match status" value="1"/>
</dbReference>
<dbReference type="RefSeq" id="WP_184146596.1">
    <property type="nucleotide sequence ID" value="NZ_JACHFM010000001.1"/>
</dbReference>
<dbReference type="NCBIfam" id="NF011984">
    <property type="entry name" value="PRK15446.1-5"/>
    <property type="match status" value="1"/>
</dbReference>
<dbReference type="PANTHER" id="PTHR43135:SF3">
    <property type="entry name" value="ALPHA-D-RIBOSE 1-METHYLPHOSPHONATE 5-TRIPHOSPHATE DIPHOSPHATASE"/>
    <property type="match status" value="1"/>
</dbReference>
<dbReference type="EMBL" id="JACHFM010000001">
    <property type="protein sequence ID" value="MBB5220477.1"/>
    <property type="molecule type" value="Genomic_DNA"/>
</dbReference>
<name>A0A840SF62_9RHOB</name>
<dbReference type="NCBIfam" id="TIGR02318">
    <property type="entry name" value="phosphono_phnM"/>
    <property type="match status" value="1"/>
</dbReference>
<reference evidence="1 2" key="1">
    <citation type="submission" date="2020-08" db="EMBL/GenBank/DDBJ databases">
        <title>Genomic Encyclopedia of Type Strains, Phase IV (KMG-IV): sequencing the most valuable type-strain genomes for metagenomic binning, comparative biology and taxonomic classification.</title>
        <authorList>
            <person name="Goeker M."/>
        </authorList>
    </citation>
    <scope>NUCLEOTIDE SEQUENCE [LARGE SCALE GENOMIC DNA]</scope>
    <source>
        <strain evidence="1 2">DSM 101730</strain>
    </source>
</reference>
<dbReference type="InterPro" id="IPR011059">
    <property type="entry name" value="Metal-dep_hydrolase_composite"/>
</dbReference>
<evidence type="ECO:0000313" key="1">
    <source>
        <dbReference type="EMBL" id="MBB5220477.1"/>
    </source>
</evidence>
<sequence length="388" mass="40418">MPYDSRNAQPGEIVLANARLILAGETVTGSVVVRGGLIAGLDTGAGVPPGALDCEGDLLAPGLIELHTDNLERHIEPRRDVAWPHAAAIVAHDAELAGCGITTVFDALRAGSLTDPQRGYRPYARALATEIAELRRAGALRISHRLHLRAETCSETLTEELAAFGPEDEVGILSLMDHTPGQRQFRDLALLRAYTMGRRSVTDAEFDALIADRLALSARFRAGHEAAAVAAARRLGATLASHDDTTPEQVAISAAHGSRIAEFPTTHEAARACREAGIAVMMGAPNLIRGASHSGNAAAMALAEAGLLDILSSDYVPASLLLAAVRLGEARGELAAGFATVTAAPAAAAGLTDRGRLAPGLRADLLRVRMVGGLPLPRGVWVAGSRVA</sequence>
<keyword evidence="2" id="KW-1185">Reference proteome</keyword>
<accession>A0A840SF62</accession>
<keyword evidence="1" id="KW-0378">Hydrolase</keyword>
<comment type="caution">
    <text evidence="1">The sequence shown here is derived from an EMBL/GenBank/DDBJ whole genome shotgun (WGS) entry which is preliminary data.</text>
</comment>
<dbReference type="GO" id="GO:0016810">
    <property type="term" value="F:hydrolase activity, acting on carbon-nitrogen (but not peptide) bonds"/>
    <property type="evidence" value="ECO:0007669"/>
    <property type="project" value="InterPro"/>
</dbReference>
<evidence type="ECO:0000313" key="2">
    <source>
        <dbReference type="Proteomes" id="UP000549457"/>
    </source>
</evidence>
<proteinExistence type="predicted"/>
<dbReference type="NCBIfam" id="NF011990">
    <property type="entry name" value="PRK15446.2-6"/>
    <property type="match status" value="1"/>
</dbReference>
<gene>
    <name evidence="1" type="ORF">HNP73_000398</name>
</gene>
<dbReference type="Proteomes" id="UP000549457">
    <property type="component" value="Unassembled WGS sequence"/>
</dbReference>
<dbReference type="InterPro" id="IPR032466">
    <property type="entry name" value="Metal_Hydrolase"/>
</dbReference>
<organism evidence="1 2">
    <name type="scientific">Amaricoccus macauensis</name>
    <dbReference type="NCBI Taxonomy" id="57001"/>
    <lineage>
        <taxon>Bacteria</taxon>
        <taxon>Pseudomonadati</taxon>
        <taxon>Pseudomonadota</taxon>
        <taxon>Alphaproteobacteria</taxon>
        <taxon>Rhodobacterales</taxon>
        <taxon>Paracoccaceae</taxon>
        <taxon>Amaricoccus</taxon>
    </lineage>
</organism>
<dbReference type="Gene3D" id="3.20.20.140">
    <property type="entry name" value="Metal-dependent hydrolases"/>
    <property type="match status" value="1"/>
</dbReference>
<protein>
    <submittedName>
        <fullName evidence="1">Alpha-D-ribose 1-methylphosphonate 5-triphosphate diphosphatase</fullName>
        <ecNumber evidence="1">3.6.1.63</ecNumber>
    </submittedName>
</protein>
<dbReference type="EC" id="3.6.1.63" evidence="1"/>
<dbReference type="SUPFAM" id="SSF51556">
    <property type="entry name" value="Metallo-dependent hydrolases"/>
    <property type="match status" value="1"/>
</dbReference>
<dbReference type="SUPFAM" id="SSF51338">
    <property type="entry name" value="Composite domain of metallo-dependent hydrolases"/>
    <property type="match status" value="1"/>
</dbReference>